<reference evidence="1 2" key="1">
    <citation type="submission" date="2019-07" db="EMBL/GenBank/DDBJ databases">
        <title>De Novo Assembly of kiwifruit Actinidia rufa.</title>
        <authorList>
            <person name="Sugita-Konishi S."/>
            <person name="Sato K."/>
            <person name="Mori E."/>
            <person name="Abe Y."/>
            <person name="Kisaki G."/>
            <person name="Hamano K."/>
            <person name="Suezawa K."/>
            <person name="Otani M."/>
            <person name="Fukuda T."/>
            <person name="Manabe T."/>
            <person name="Gomi K."/>
            <person name="Tabuchi M."/>
            <person name="Akimitsu K."/>
            <person name="Kataoka I."/>
        </authorList>
    </citation>
    <scope>NUCLEOTIDE SEQUENCE [LARGE SCALE GENOMIC DNA]</scope>
    <source>
        <strain evidence="2">cv. Fuchu</strain>
    </source>
</reference>
<gene>
    <name evidence="1" type="ORF">Acr_26g0004120</name>
</gene>
<keyword evidence="2" id="KW-1185">Reference proteome</keyword>
<protein>
    <submittedName>
        <fullName evidence="1">Uncharacterized protein</fullName>
    </submittedName>
</protein>
<accession>A0A7J0H275</accession>
<dbReference type="Proteomes" id="UP000585474">
    <property type="component" value="Unassembled WGS sequence"/>
</dbReference>
<proteinExistence type="predicted"/>
<dbReference type="AlphaFoldDB" id="A0A7J0H275"/>
<evidence type="ECO:0000313" key="1">
    <source>
        <dbReference type="EMBL" id="GFZ17142.1"/>
    </source>
</evidence>
<name>A0A7J0H275_9ERIC</name>
<dbReference type="EMBL" id="BJWL01000026">
    <property type="protein sequence ID" value="GFZ17142.1"/>
    <property type="molecule type" value="Genomic_DNA"/>
</dbReference>
<comment type="caution">
    <text evidence="1">The sequence shown here is derived from an EMBL/GenBank/DDBJ whole genome shotgun (WGS) entry which is preliminary data.</text>
</comment>
<sequence length="90" mass="9749">MVTTLECSHPEGPVQSSDIPKAASSYVHNITLIIPCTPCSSQHSEGPEQSSSIPKVAPAYVYTTLPRRSSLEPPSHMVIASMKSLLQMQR</sequence>
<organism evidence="1 2">
    <name type="scientific">Actinidia rufa</name>
    <dbReference type="NCBI Taxonomy" id="165716"/>
    <lineage>
        <taxon>Eukaryota</taxon>
        <taxon>Viridiplantae</taxon>
        <taxon>Streptophyta</taxon>
        <taxon>Embryophyta</taxon>
        <taxon>Tracheophyta</taxon>
        <taxon>Spermatophyta</taxon>
        <taxon>Magnoliopsida</taxon>
        <taxon>eudicotyledons</taxon>
        <taxon>Gunneridae</taxon>
        <taxon>Pentapetalae</taxon>
        <taxon>asterids</taxon>
        <taxon>Ericales</taxon>
        <taxon>Actinidiaceae</taxon>
        <taxon>Actinidia</taxon>
    </lineage>
</organism>
<evidence type="ECO:0000313" key="2">
    <source>
        <dbReference type="Proteomes" id="UP000585474"/>
    </source>
</evidence>